<dbReference type="PRINTS" id="PR00035">
    <property type="entry name" value="HTHGNTR"/>
</dbReference>
<dbReference type="EMBL" id="AP023367">
    <property type="protein sequence ID" value="BCJ93904.1"/>
    <property type="molecule type" value="Genomic_DNA"/>
</dbReference>
<dbReference type="SMART" id="SM00345">
    <property type="entry name" value="HTH_GNTR"/>
    <property type="match status" value="1"/>
</dbReference>
<evidence type="ECO:0000256" key="3">
    <source>
        <dbReference type="ARBA" id="ARBA00023163"/>
    </source>
</evidence>
<dbReference type="InterPro" id="IPR036390">
    <property type="entry name" value="WH_DNA-bd_sf"/>
</dbReference>
<name>A0A6S6QTE9_9FIRM</name>
<dbReference type="AlphaFoldDB" id="A0A6S6QTE9"/>
<dbReference type="Pfam" id="PF00392">
    <property type="entry name" value="GntR"/>
    <property type="match status" value="1"/>
</dbReference>
<organism evidence="4 5">
    <name type="scientific">Anaerocolumna cellulosilytica</name>
    <dbReference type="NCBI Taxonomy" id="433286"/>
    <lineage>
        <taxon>Bacteria</taxon>
        <taxon>Bacillati</taxon>
        <taxon>Bacillota</taxon>
        <taxon>Clostridia</taxon>
        <taxon>Lachnospirales</taxon>
        <taxon>Lachnospiraceae</taxon>
        <taxon>Anaerocolumna</taxon>
    </lineage>
</organism>
<protein>
    <submittedName>
        <fullName evidence="4">GntR family transcriptional regulator</fullName>
    </submittedName>
</protein>
<keyword evidence="3" id="KW-0804">Transcription</keyword>
<sequence>MEFEKLTTHSLKNMFVCQIRDKILSGQLTVGSRLPSERELAKQMQVSRTVVNSGFTELENQGFLEILPRRGVFIADYGKNGNINTLNAIMEYHGDTLGQSEIRSILEVRRGLEHLVTDSVIKVASDEEIYGLEGLLEEIAEAKNVEEVVSGTFAFHHRLSVISQNSIMPLLYISFKPVVTQLWKRFCQYYGKEVLYDSVLCLYKCLKKRDMISARSCTDKRLNDAIAEGHQIFKTNDLKNVTAQ</sequence>
<dbReference type="Pfam" id="PF07729">
    <property type="entry name" value="FCD"/>
    <property type="match status" value="1"/>
</dbReference>
<dbReference type="Gene3D" id="1.20.120.530">
    <property type="entry name" value="GntR ligand-binding domain-like"/>
    <property type="match status" value="1"/>
</dbReference>
<dbReference type="SUPFAM" id="SSF48008">
    <property type="entry name" value="GntR ligand-binding domain-like"/>
    <property type="match status" value="1"/>
</dbReference>
<dbReference type="RefSeq" id="WP_184093528.1">
    <property type="nucleotide sequence ID" value="NZ_AP023367.1"/>
</dbReference>
<evidence type="ECO:0000256" key="2">
    <source>
        <dbReference type="ARBA" id="ARBA00023125"/>
    </source>
</evidence>
<dbReference type="InterPro" id="IPR011711">
    <property type="entry name" value="GntR_C"/>
</dbReference>
<gene>
    <name evidence="4" type="ORF">acsn021_14730</name>
</gene>
<evidence type="ECO:0000313" key="4">
    <source>
        <dbReference type="EMBL" id="BCJ93904.1"/>
    </source>
</evidence>
<dbReference type="GO" id="GO:0003677">
    <property type="term" value="F:DNA binding"/>
    <property type="evidence" value="ECO:0007669"/>
    <property type="project" value="UniProtKB-KW"/>
</dbReference>
<dbReference type="PANTHER" id="PTHR43537:SF51">
    <property type="entry name" value="HTH-TYPE TRANSCRIPTIONAL REGULATOR LGOR-RELATED"/>
    <property type="match status" value="1"/>
</dbReference>
<keyword evidence="5" id="KW-1185">Reference proteome</keyword>
<reference evidence="4 5" key="1">
    <citation type="journal article" date="2016" name="Int. J. Syst. Evol. Microbiol.">
        <title>Descriptions of Anaerotaenia torta gen. nov., sp. nov. and Anaerocolumna cellulosilytica gen. nov., sp. nov. isolated from a methanogenic reactor of cattle waste.</title>
        <authorList>
            <person name="Uek A."/>
            <person name="Ohtaki Y."/>
            <person name="Kaku N."/>
            <person name="Ueki K."/>
        </authorList>
    </citation>
    <scope>NUCLEOTIDE SEQUENCE [LARGE SCALE GENOMIC DNA]</scope>
    <source>
        <strain evidence="4 5">SN021</strain>
    </source>
</reference>
<keyword evidence="1" id="KW-0805">Transcription regulation</keyword>
<proteinExistence type="predicted"/>
<dbReference type="InterPro" id="IPR000524">
    <property type="entry name" value="Tscrpt_reg_HTH_GntR"/>
</dbReference>
<dbReference type="Gene3D" id="1.10.10.10">
    <property type="entry name" value="Winged helix-like DNA-binding domain superfamily/Winged helix DNA-binding domain"/>
    <property type="match status" value="1"/>
</dbReference>
<dbReference type="SUPFAM" id="SSF46785">
    <property type="entry name" value="Winged helix' DNA-binding domain"/>
    <property type="match status" value="1"/>
</dbReference>
<dbReference type="InterPro" id="IPR036388">
    <property type="entry name" value="WH-like_DNA-bd_sf"/>
</dbReference>
<keyword evidence="2" id="KW-0238">DNA-binding</keyword>
<dbReference type="InterPro" id="IPR008920">
    <property type="entry name" value="TF_FadR/GntR_C"/>
</dbReference>
<dbReference type="PROSITE" id="PS50949">
    <property type="entry name" value="HTH_GNTR"/>
    <property type="match status" value="1"/>
</dbReference>
<dbReference type="PANTHER" id="PTHR43537">
    <property type="entry name" value="TRANSCRIPTIONAL REGULATOR, GNTR FAMILY"/>
    <property type="match status" value="1"/>
</dbReference>
<dbReference type="CDD" id="cd07377">
    <property type="entry name" value="WHTH_GntR"/>
    <property type="match status" value="1"/>
</dbReference>
<dbReference type="GO" id="GO:0003700">
    <property type="term" value="F:DNA-binding transcription factor activity"/>
    <property type="evidence" value="ECO:0007669"/>
    <property type="project" value="InterPro"/>
</dbReference>
<dbReference type="KEGG" id="acel:acsn021_14730"/>
<dbReference type="Proteomes" id="UP000515561">
    <property type="component" value="Chromosome"/>
</dbReference>
<evidence type="ECO:0000256" key="1">
    <source>
        <dbReference type="ARBA" id="ARBA00023015"/>
    </source>
</evidence>
<accession>A0A6S6QTE9</accession>
<evidence type="ECO:0000313" key="5">
    <source>
        <dbReference type="Proteomes" id="UP000515561"/>
    </source>
</evidence>